<dbReference type="PANTHER" id="PTHR35908:SF1">
    <property type="entry name" value="CONSERVED PROTEIN"/>
    <property type="match status" value="1"/>
</dbReference>
<comment type="caution">
    <text evidence="2">The sequence shown here is derived from an EMBL/GenBank/DDBJ whole genome shotgun (WGS) entry which is preliminary data.</text>
</comment>
<dbReference type="CDD" id="cd06587">
    <property type="entry name" value="VOC"/>
    <property type="match status" value="2"/>
</dbReference>
<proteinExistence type="predicted"/>
<gene>
    <name evidence="2" type="ORF">H4281_11535</name>
</gene>
<dbReference type="Proteomes" id="UP000526734">
    <property type="component" value="Unassembled WGS sequence"/>
</dbReference>
<evidence type="ECO:0000313" key="2">
    <source>
        <dbReference type="EMBL" id="MBB1153765.1"/>
    </source>
</evidence>
<dbReference type="Gene3D" id="3.10.180.10">
    <property type="entry name" value="2,3-Dihydroxybiphenyl 1,2-Dioxygenase, domain 1"/>
    <property type="match status" value="2"/>
</dbReference>
<dbReference type="Pfam" id="PF18029">
    <property type="entry name" value="Glyoxalase_6"/>
    <property type="match status" value="2"/>
</dbReference>
<dbReference type="PANTHER" id="PTHR35908">
    <property type="entry name" value="HYPOTHETICAL FUSION PROTEIN"/>
    <property type="match status" value="1"/>
</dbReference>
<dbReference type="InterPro" id="IPR037523">
    <property type="entry name" value="VOC_core"/>
</dbReference>
<dbReference type="PROSITE" id="PS51819">
    <property type="entry name" value="VOC"/>
    <property type="match status" value="1"/>
</dbReference>
<name>A0A7W3ZA17_9PSEU</name>
<dbReference type="EMBL" id="JACGZW010000003">
    <property type="protein sequence ID" value="MBB1153765.1"/>
    <property type="molecule type" value="Genomic_DNA"/>
</dbReference>
<accession>A0A7W3ZA17</accession>
<dbReference type="InterPro" id="IPR041581">
    <property type="entry name" value="Glyoxalase_6"/>
</dbReference>
<dbReference type="RefSeq" id="WP_182890844.1">
    <property type="nucleotide sequence ID" value="NZ_JACGZW010000003.1"/>
</dbReference>
<protein>
    <submittedName>
        <fullName evidence="2">VOC family protein</fullName>
    </submittedName>
</protein>
<dbReference type="AlphaFoldDB" id="A0A7W3ZA17"/>
<keyword evidence="3" id="KW-1185">Reference proteome</keyword>
<dbReference type="InterPro" id="IPR029068">
    <property type="entry name" value="Glyas_Bleomycin-R_OHBP_Dase"/>
</dbReference>
<dbReference type="SUPFAM" id="SSF54593">
    <property type="entry name" value="Glyoxalase/Bleomycin resistance protein/Dihydroxybiphenyl dioxygenase"/>
    <property type="match status" value="2"/>
</dbReference>
<feature type="domain" description="VOC" evidence="1">
    <location>
        <begin position="4"/>
        <end position="119"/>
    </location>
</feature>
<evidence type="ECO:0000259" key="1">
    <source>
        <dbReference type="PROSITE" id="PS51819"/>
    </source>
</evidence>
<reference evidence="2 3" key="1">
    <citation type="submission" date="2020-08" db="EMBL/GenBank/DDBJ databases">
        <title>Amycolatopsis sp. nov. DR6-1 isolated from Dendrobium heterocarpum.</title>
        <authorList>
            <person name="Tedsree N."/>
            <person name="Kuncharoen N."/>
            <person name="Likhitwitayawuid K."/>
            <person name="Tanasupawat S."/>
        </authorList>
    </citation>
    <scope>NUCLEOTIDE SEQUENCE [LARGE SCALE GENOMIC DNA]</scope>
    <source>
        <strain evidence="2 3">DR6-1</strain>
    </source>
</reference>
<sequence>MAPRLANLVIAAEQPARLARFWSGLLGWQLTTESPDEATVQPAPDDGCDLTLLFAATSRPKTAKNRLHLDLSSTSGENQRETVARAVSLGARPIDIGQHHVPWIVLADPEDNEFCVLEPRAEYANSGAVAAIVIDAQDPARLARFWSPLTAWPITAEEPAITTLRNPAGRGPTLEFLRVNTPKHGKNRLCLDLSGDHPAEAARIQAAGAHPVGTHQPNASQAHFTDPEDNEFGLLLSN</sequence>
<organism evidence="2 3">
    <name type="scientific">Amycolatopsis dendrobii</name>
    <dbReference type="NCBI Taxonomy" id="2760662"/>
    <lineage>
        <taxon>Bacteria</taxon>
        <taxon>Bacillati</taxon>
        <taxon>Actinomycetota</taxon>
        <taxon>Actinomycetes</taxon>
        <taxon>Pseudonocardiales</taxon>
        <taxon>Pseudonocardiaceae</taxon>
        <taxon>Amycolatopsis</taxon>
    </lineage>
</organism>
<evidence type="ECO:0000313" key="3">
    <source>
        <dbReference type="Proteomes" id="UP000526734"/>
    </source>
</evidence>